<accession>A0AAU8PBB1</accession>
<reference evidence="3" key="1">
    <citation type="submission" date="2011-05" db="EMBL/GenBank/DDBJ databases">
        <title>Complete sequence of Desulfotomaculum kuznetsovii DSM 6115.</title>
        <authorList>
            <person name="Lucas S."/>
            <person name="Han J."/>
            <person name="Lapidus A."/>
            <person name="Cheng J.-F."/>
            <person name="Goodwin L."/>
            <person name="Pitluck S."/>
            <person name="Peters L."/>
            <person name="Mikhailova N."/>
            <person name="Lu M."/>
            <person name="Saunders E."/>
            <person name="Han C."/>
            <person name="Tapia R."/>
            <person name="Land M."/>
            <person name="Hauser L."/>
            <person name="Kyrpides N."/>
            <person name="Ivanova N."/>
            <person name="Pagani I."/>
            <person name="Nazina T."/>
            <person name="Ivanova A."/>
            <person name="Parshina S."/>
            <person name="Kuever J."/>
            <person name="Muyzer G."/>
            <person name="Plugge C."/>
            <person name="Stams A."/>
            <person name="Woyke T."/>
        </authorList>
    </citation>
    <scope>NUCLEOTIDE SEQUENCE [LARGE SCALE GENOMIC DNA]</scope>
    <source>
        <strain evidence="3">DSM 6115 / VKM B-1805 / 17</strain>
    </source>
</reference>
<feature type="compositionally biased region" description="Basic and acidic residues" evidence="1">
    <location>
        <begin position="1"/>
        <end position="18"/>
    </location>
</feature>
<protein>
    <submittedName>
        <fullName evidence="2">Uncharacterized protein</fullName>
    </submittedName>
</protein>
<organism evidence="2 3">
    <name type="scientific">Desulfofundulus kuznetsovii (strain DSM 6115 / VKM B-1805 / 17)</name>
    <name type="common">Desulfotomaculum kuznetsovii</name>
    <dbReference type="NCBI Taxonomy" id="760568"/>
    <lineage>
        <taxon>Bacteria</taxon>
        <taxon>Bacillati</taxon>
        <taxon>Bacillota</taxon>
        <taxon>Clostridia</taxon>
        <taxon>Eubacteriales</taxon>
        <taxon>Peptococcaceae</taxon>
        <taxon>Desulfofundulus</taxon>
    </lineage>
</organism>
<keyword evidence="3" id="KW-1185">Reference proteome</keyword>
<gene>
    <name evidence="2" type="ordered locus">Desku_0708</name>
</gene>
<name>A0AAU8PBB1_DESK7</name>
<dbReference type="Proteomes" id="UP000009229">
    <property type="component" value="Chromosome"/>
</dbReference>
<proteinExistence type="predicted"/>
<dbReference type="KEGG" id="dku:Desku_0708"/>
<dbReference type="EMBL" id="CP002770">
    <property type="protein sequence ID" value="AEG14316.1"/>
    <property type="molecule type" value="Genomic_DNA"/>
</dbReference>
<evidence type="ECO:0000313" key="3">
    <source>
        <dbReference type="Proteomes" id="UP000009229"/>
    </source>
</evidence>
<sequence length="67" mass="7492">MAAVSHETRDTESAEQQRKRGSGCKIACEAYQSGARKRQALVNGRQVLIFRIEQKACQKNIAELSLK</sequence>
<dbReference type="AlphaFoldDB" id="A0AAU8PBB1"/>
<evidence type="ECO:0000256" key="1">
    <source>
        <dbReference type="SAM" id="MobiDB-lite"/>
    </source>
</evidence>
<evidence type="ECO:0000313" key="2">
    <source>
        <dbReference type="EMBL" id="AEG14316.1"/>
    </source>
</evidence>
<feature type="region of interest" description="Disordered" evidence="1">
    <location>
        <begin position="1"/>
        <end position="23"/>
    </location>
</feature>